<keyword evidence="4" id="KW-1185">Reference proteome</keyword>
<evidence type="ECO:0000256" key="2">
    <source>
        <dbReference type="SAM" id="Phobius"/>
    </source>
</evidence>
<name>A0A9W8MNY5_9AGAR</name>
<gene>
    <name evidence="3" type="ORF">H1R20_g1221</name>
</gene>
<feature type="region of interest" description="Disordered" evidence="1">
    <location>
        <begin position="368"/>
        <end position="409"/>
    </location>
</feature>
<proteinExistence type="predicted"/>
<organism evidence="3 4">
    <name type="scientific">Candolleomyces eurysporus</name>
    <dbReference type="NCBI Taxonomy" id="2828524"/>
    <lineage>
        <taxon>Eukaryota</taxon>
        <taxon>Fungi</taxon>
        <taxon>Dikarya</taxon>
        <taxon>Basidiomycota</taxon>
        <taxon>Agaricomycotina</taxon>
        <taxon>Agaricomycetes</taxon>
        <taxon>Agaricomycetidae</taxon>
        <taxon>Agaricales</taxon>
        <taxon>Agaricineae</taxon>
        <taxon>Psathyrellaceae</taxon>
        <taxon>Candolleomyces</taxon>
    </lineage>
</organism>
<accession>A0A9W8MNY5</accession>
<evidence type="ECO:0000313" key="4">
    <source>
        <dbReference type="Proteomes" id="UP001140091"/>
    </source>
</evidence>
<dbReference type="Gene3D" id="2.60.120.260">
    <property type="entry name" value="Galactose-binding domain-like"/>
    <property type="match status" value="3"/>
</dbReference>
<protein>
    <recommendedName>
        <fullName evidence="5">Transmembrane protein</fullName>
    </recommendedName>
</protein>
<dbReference type="EMBL" id="JANBPK010000285">
    <property type="protein sequence ID" value="KAJ2935873.1"/>
    <property type="molecule type" value="Genomic_DNA"/>
</dbReference>
<keyword evidence="2" id="KW-0812">Transmembrane</keyword>
<reference evidence="3" key="1">
    <citation type="submission" date="2022-06" db="EMBL/GenBank/DDBJ databases">
        <title>Genome Sequence of Candolleomyces eurysporus.</title>
        <authorList>
            <person name="Buettner E."/>
        </authorList>
    </citation>
    <scope>NUCLEOTIDE SEQUENCE</scope>
    <source>
        <strain evidence="3">VTCC 930004</strain>
    </source>
</reference>
<evidence type="ECO:0000256" key="1">
    <source>
        <dbReference type="SAM" id="MobiDB-lite"/>
    </source>
</evidence>
<sequence length="630" mass="67544">MPSYSAVYEDTSPFFTYTGAWTSGSSRDNAADQYSESSFTLTQTQGNTFSFKFYGTQVSIFGAKRGNHGLYQVTLDGTTSPDVTGAGDQFQASLYSATVQKGMHTVTMVNRENKFLDIDFVSWTASVGRDDEPLIVNTWQDSHPAFVYSPANAWTAGPPSVGTFAGATGHGSSTPGSSVQLTFQVRDAIAIYGPSGPNGAASYSVQVGADTPSFHSALKEFYRPRQLLYYGANLGPGSHNITLKLESTSDRSQMLAIDYAEIYTTPSLGGSFDSATAPSSESGHPIGLIVGIAITGTLAALALGLLVFLFVLYKKGRFNFAPTKSDDVDPQLYDGVAYPTGQANYAPSTIPSHYTGFNSSYPAGSTPITGHQSPEFSSAPPIPQQDSSSIAASSSTNHRPDNPSPVLVPPLLKQVSPSKSTVYLYLFSSIMPSYLAVYEDTSPFFTYTGAWKFGESSGDQLIDKYSESTFTLTEVQGASFSLQFYGTEVSIFGSKRFNHGVYQASLDGVNSAEMTGASSSDQFEATLFKAATSKGLHNVTLVNRENKFLDVDYVSWMASVGRDDEPLIVNILQDTHPAFEYTPNTSWTTDFPRVGAFLGASGHATSSPGASVQLTFRGSFLFTMTFLASN</sequence>
<keyword evidence="2" id="KW-1133">Transmembrane helix</keyword>
<comment type="caution">
    <text evidence="3">The sequence shown here is derived from an EMBL/GenBank/DDBJ whole genome shotgun (WGS) entry which is preliminary data.</text>
</comment>
<feature type="transmembrane region" description="Helical" evidence="2">
    <location>
        <begin position="286"/>
        <end position="313"/>
    </location>
</feature>
<dbReference type="Proteomes" id="UP001140091">
    <property type="component" value="Unassembled WGS sequence"/>
</dbReference>
<dbReference type="AlphaFoldDB" id="A0A9W8MNY5"/>
<evidence type="ECO:0008006" key="5">
    <source>
        <dbReference type="Google" id="ProtNLM"/>
    </source>
</evidence>
<feature type="non-terminal residue" evidence="3">
    <location>
        <position position="1"/>
    </location>
</feature>
<evidence type="ECO:0000313" key="3">
    <source>
        <dbReference type="EMBL" id="KAJ2935873.1"/>
    </source>
</evidence>
<keyword evidence="2" id="KW-0472">Membrane</keyword>
<dbReference type="OrthoDB" id="2564234at2759"/>